<dbReference type="PANTHER" id="PTHR48086">
    <property type="entry name" value="SODIUM/PROLINE SYMPORTER-RELATED"/>
    <property type="match status" value="1"/>
</dbReference>
<evidence type="ECO:0008006" key="9">
    <source>
        <dbReference type="Google" id="ProtNLM"/>
    </source>
</evidence>
<dbReference type="PANTHER" id="PTHR48086:SF7">
    <property type="entry name" value="SODIUM-SOLUTE SYMPORTER-RELATED"/>
    <property type="match status" value="1"/>
</dbReference>
<evidence type="ECO:0000256" key="3">
    <source>
        <dbReference type="ARBA" id="ARBA00022448"/>
    </source>
</evidence>
<dbReference type="EMBL" id="UOEH01000343">
    <property type="protein sequence ID" value="VAW01724.1"/>
    <property type="molecule type" value="Genomic_DNA"/>
</dbReference>
<gene>
    <name evidence="8" type="ORF">MNBD_ALPHA05-780</name>
</gene>
<keyword evidence="6 7" id="KW-0472">Membrane</keyword>
<dbReference type="AlphaFoldDB" id="A0A3B0SYV5"/>
<name>A0A3B0SYV5_9ZZZZ</name>
<dbReference type="GO" id="GO:0022857">
    <property type="term" value="F:transmembrane transporter activity"/>
    <property type="evidence" value="ECO:0007669"/>
    <property type="project" value="InterPro"/>
</dbReference>
<feature type="transmembrane region" description="Helical" evidence="7">
    <location>
        <begin position="304"/>
        <end position="325"/>
    </location>
</feature>
<dbReference type="Gene3D" id="1.20.1730.10">
    <property type="entry name" value="Sodium/glucose cotransporter"/>
    <property type="match status" value="1"/>
</dbReference>
<keyword evidence="4 7" id="KW-0812">Transmembrane</keyword>
<evidence type="ECO:0000256" key="2">
    <source>
        <dbReference type="ARBA" id="ARBA00006434"/>
    </source>
</evidence>
<dbReference type="Pfam" id="PF00474">
    <property type="entry name" value="SSF"/>
    <property type="match status" value="1"/>
</dbReference>
<feature type="transmembrane region" description="Helical" evidence="7">
    <location>
        <begin position="46"/>
        <end position="72"/>
    </location>
</feature>
<evidence type="ECO:0000256" key="1">
    <source>
        <dbReference type="ARBA" id="ARBA00004141"/>
    </source>
</evidence>
<evidence type="ECO:0000256" key="6">
    <source>
        <dbReference type="ARBA" id="ARBA00023136"/>
    </source>
</evidence>
<dbReference type="PROSITE" id="PS50283">
    <property type="entry name" value="NA_SOLUT_SYMP_3"/>
    <property type="match status" value="1"/>
</dbReference>
<feature type="transmembrane region" description="Helical" evidence="7">
    <location>
        <begin position="161"/>
        <end position="180"/>
    </location>
</feature>
<evidence type="ECO:0000256" key="5">
    <source>
        <dbReference type="ARBA" id="ARBA00022989"/>
    </source>
</evidence>
<feature type="transmembrane region" description="Helical" evidence="7">
    <location>
        <begin position="20"/>
        <end position="40"/>
    </location>
</feature>
<reference evidence="8" key="1">
    <citation type="submission" date="2018-06" db="EMBL/GenBank/DDBJ databases">
        <authorList>
            <person name="Zhirakovskaya E."/>
        </authorList>
    </citation>
    <scope>NUCLEOTIDE SEQUENCE</scope>
</reference>
<dbReference type="InterPro" id="IPR038377">
    <property type="entry name" value="Na/Glc_symporter_sf"/>
</dbReference>
<dbReference type="InterPro" id="IPR001734">
    <property type="entry name" value="Na/solute_symporter"/>
</dbReference>
<proteinExistence type="inferred from homology"/>
<accession>A0A3B0SYV5</accession>
<keyword evidence="5 7" id="KW-1133">Transmembrane helix</keyword>
<dbReference type="GO" id="GO:0005886">
    <property type="term" value="C:plasma membrane"/>
    <property type="evidence" value="ECO:0007669"/>
    <property type="project" value="TreeGrafter"/>
</dbReference>
<evidence type="ECO:0000256" key="7">
    <source>
        <dbReference type="SAM" id="Phobius"/>
    </source>
</evidence>
<feature type="transmembrane region" description="Helical" evidence="7">
    <location>
        <begin position="134"/>
        <end position="154"/>
    </location>
</feature>
<feature type="transmembrane region" description="Helical" evidence="7">
    <location>
        <begin position="253"/>
        <end position="274"/>
    </location>
</feature>
<comment type="subcellular location">
    <subcellularLocation>
        <location evidence="1">Membrane</location>
        <topology evidence="1">Multi-pass membrane protein</topology>
    </subcellularLocation>
</comment>
<evidence type="ECO:0000313" key="8">
    <source>
        <dbReference type="EMBL" id="VAW01724.1"/>
    </source>
</evidence>
<dbReference type="InterPro" id="IPR050277">
    <property type="entry name" value="Sodium:Solute_Symporter"/>
</dbReference>
<sequence>NRYISDMADYIVAGRSLKSYISVATMLGSEIGLVTVMYAAQKGFTGGFAAFHIGLVAGVTCFFVGVTGFIVVPLRKTGVMTIPEFYGRRFGSGVRILGGILLASAGILNMGVYLKAGGVFVTTLTGMTDPNSVNVVMTVLISLVLVYTILGGMVSVVITDYLQFVVLSIGMIFMCLYGVYTLGWEKIVATVGQVHSDPGFDPLHESGFGPSYVLWMIFTFGLVSCAVWPTAVMRVCAAKDTDVVRRLYRWSSIGFMARFIIPQFLGICALAFLWQHAGPGSDFFAADGSLTNDPDATLRAMPLFLSQVLPTGLIGLVAAGMLAAFMSTHDSYLLCWA</sequence>
<evidence type="ECO:0000256" key="4">
    <source>
        <dbReference type="ARBA" id="ARBA00022692"/>
    </source>
</evidence>
<feature type="transmembrane region" description="Helical" evidence="7">
    <location>
        <begin position="212"/>
        <end position="232"/>
    </location>
</feature>
<keyword evidence="3" id="KW-0813">Transport</keyword>
<feature type="transmembrane region" description="Helical" evidence="7">
    <location>
        <begin position="93"/>
        <end position="114"/>
    </location>
</feature>
<feature type="non-terminal residue" evidence="8">
    <location>
        <position position="1"/>
    </location>
</feature>
<comment type="similarity">
    <text evidence="2">Belongs to the sodium:solute symporter (SSF) (TC 2.A.21) family.</text>
</comment>
<feature type="non-terminal residue" evidence="8">
    <location>
        <position position="337"/>
    </location>
</feature>
<protein>
    <recommendedName>
        <fullName evidence="9">Sodium-solute symporter</fullName>
    </recommendedName>
</protein>
<organism evidence="8">
    <name type="scientific">hydrothermal vent metagenome</name>
    <dbReference type="NCBI Taxonomy" id="652676"/>
    <lineage>
        <taxon>unclassified sequences</taxon>
        <taxon>metagenomes</taxon>
        <taxon>ecological metagenomes</taxon>
    </lineage>
</organism>